<name>A0ABV9QVZ0_9GAMM</name>
<evidence type="ECO:0000256" key="2">
    <source>
        <dbReference type="SAM" id="Phobius"/>
    </source>
</evidence>
<evidence type="ECO:0000313" key="4">
    <source>
        <dbReference type="Proteomes" id="UP001595886"/>
    </source>
</evidence>
<dbReference type="EMBL" id="JBHSHD010000008">
    <property type="protein sequence ID" value="MFC4820971.1"/>
    <property type="molecule type" value="Genomic_DNA"/>
</dbReference>
<comment type="caution">
    <text evidence="3">The sequence shown here is derived from an EMBL/GenBank/DDBJ whole genome shotgun (WGS) entry which is preliminary data.</text>
</comment>
<reference evidence="4" key="1">
    <citation type="journal article" date="2019" name="Int. J. Syst. Evol. Microbiol.">
        <title>The Global Catalogue of Microorganisms (GCM) 10K type strain sequencing project: providing services to taxonomists for standard genome sequencing and annotation.</title>
        <authorList>
            <consortium name="The Broad Institute Genomics Platform"/>
            <consortium name="The Broad Institute Genome Sequencing Center for Infectious Disease"/>
            <person name="Wu L."/>
            <person name="Ma J."/>
        </authorList>
    </citation>
    <scope>NUCLEOTIDE SEQUENCE [LARGE SCALE GENOMIC DNA]</scope>
    <source>
        <strain evidence="4">CCUG 30340</strain>
    </source>
</reference>
<organism evidence="3 4">
    <name type="scientific">Dokdonella ginsengisoli</name>
    <dbReference type="NCBI Taxonomy" id="363846"/>
    <lineage>
        <taxon>Bacteria</taxon>
        <taxon>Pseudomonadati</taxon>
        <taxon>Pseudomonadota</taxon>
        <taxon>Gammaproteobacteria</taxon>
        <taxon>Lysobacterales</taxon>
        <taxon>Rhodanobacteraceae</taxon>
        <taxon>Dokdonella</taxon>
    </lineage>
</organism>
<keyword evidence="2" id="KW-1133">Transmembrane helix</keyword>
<feature type="compositionally biased region" description="Basic and acidic residues" evidence="1">
    <location>
        <begin position="114"/>
        <end position="124"/>
    </location>
</feature>
<keyword evidence="2" id="KW-0812">Transmembrane</keyword>
<feature type="transmembrane region" description="Helical" evidence="2">
    <location>
        <begin position="33"/>
        <end position="55"/>
    </location>
</feature>
<evidence type="ECO:0000313" key="3">
    <source>
        <dbReference type="EMBL" id="MFC4820971.1"/>
    </source>
</evidence>
<feature type="compositionally biased region" description="Basic residues" evidence="1">
    <location>
        <begin position="91"/>
        <end position="102"/>
    </location>
</feature>
<accession>A0ABV9QVZ0</accession>
<protein>
    <submittedName>
        <fullName evidence="3">Uncharacterized protein</fullName>
    </submittedName>
</protein>
<evidence type="ECO:0000256" key="1">
    <source>
        <dbReference type="SAM" id="MobiDB-lite"/>
    </source>
</evidence>
<feature type="region of interest" description="Disordered" evidence="1">
    <location>
        <begin position="79"/>
        <end position="124"/>
    </location>
</feature>
<gene>
    <name evidence="3" type="ORF">ACFO6Q_11590</name>
</gene>
<proteinExistence type="predicted"/>
<dbReference type="Proteomes" id="UP001595886">
    <property type="component" value="Unassembled WGS sequence"/>
</dbReference>
<sequence length="124" mass="12676">MAAIAGTAVAAATISTAAPAQRQRRLRIVLSTIAPVTIALVTIAPVTIALIDIALIDAPLPPALGGALRTAISPIARPAARPIGQPSPASRSHRAAHVRPAARGRACVRVPASPERRAGIDRKK</sequence>
<keyword evidence="2" id="KW-0472">Membrane</keyword>
<keyword evidence="4" id="KW-1185">Reference proteome</keyword>